<dbReference type="GO" id="GO:0006782">
    <property type="term" value="P:protoporphyrinogen IX biosynthetic process"/>
    <property type="evidence" value="ECO:0007669"/>
    <property type="project" value="UniProtKB-UniRule"/>
</dbReference>
<dbReference type="NCBIfam" id="NF008316">
    <property type="entry name" value="PRK11104.1"/>
    <property type="match status" value="1"/>
</dbReference>
<dbReference type="AlphaFoldDB" id="A0A3B0LXW0"/>
<evidence type="ECO:0000256" key="6">
    <source>
        <dbReference type="ARBA" id="ARBA00023244"/>
    </source>
</evidence>
<feature type="domain" description="Flavodoxin" evidence="8">
    <location>
        <begin position="4"/>
        <end position="152"/>
    </location>
</feature>
<accession>A0A3B0LXW0</accession>
<evidence type="ECO:0000256" key="7">
    <source>
        <dbReference type="HAMAP-Rule" id="MF_00853"/>
    </source>
</evidence>
<dbReference type="HAMAP" id="MF_00853">
    <property type="entry name" value="HemG"/>
    <property type="match status" value="1"/>
</dbReference>
<comment type="catalytic activity">
    <reaction evidence="7">
        <text>protoporphyrinogen IX + 3 a menaquinone = protoporphyrin IX + 3 a menaquinol</text>
        <dbReference type="Rhea" id="RHEA:27409"/>
        <dbReference type="Rhea" id="RHEA-COMP:9537"/>
        <dbReference type="Rhea" id="RHEA-COMP:9539"/>
        <dbReference type="ChEBI" id="CHEBI:16374"/>
        <dbReference type="ChEBI" id="CHEBI:18151"/>
        <dbReference type="ChEBI" id="CHEBI:57306"/>
        <dbReference type="ChEBI" id="CHEBI:57307"/>
        <dbReference type="EC" id="1.3.5.3"/>
    </reaction>
</comment>
<dbReference type="UniPathway" id="UPA00251">
    <property type="reaction ID" value="UER00324"/>
</dbReference>
<keyword evidence="4 7" id="KW-0560">Oxidoreductase</keyword>
<keyword evidence="2 7" id="KW-0288">FMN</keyword>
<evidence type="ECO:0000313" key="9">
    <source>
        <dbReference type="EMBL" id="SSW95302.1"/>
    </source>
</evidence>
<dbReference type="GO" id="GO:0070819">
    <property type="term" value="F:menaquinone-dependent protoporphyrinogen oxidase activity"/>
    <property type="evidence" value="ECO:0007669"/>
    <property type="project" value="UniProtKB-UniRule"/>
</dbReference>
<comment type="similarity">
    <text evidence="7">Belongs to the HemG family.</text>
</comment>
<dbReference type="GO" id="GO:0010181">
    <property type="term" value="F:FMN binding"/>
    <property type="evidence" value="ECO:0007669"/>
    <property type="project" value="UniProtKB-UniRule"/>
</dbReference>
<comment type="pathway">
    <text evidence="7">Porphyrin-containing compound metabolism; protoporphyrin-IX biosynthesis; protoporphyrin-IX from protoporphyrinogen-IX: step 1/1.</text>
</comment>
<dbReference type="PANTHER" id="PTHR38030:SF2">
    <property type="entry name" value="PROTOPORPHYRINOGEN IX DEHYDROGENASE [QUINONE]"/>
    <property type="match status" value="1"/>
</dbReference>
<dbReference type="InterPro" id="IPR044264">
    <property type="entry name" value="HemG"/>
</dbReference>
<dbReference type="InterPro" id="IPR026816">
    <property type="entry name" value="Flavodoxin_dom"/>
</dbReference>
<keyword evidence="6 7" id="KW-0627">Porphyrin biosynthesis</keyword>
<dbReference type="Gene3D" id="3.40.50.360">
    <property type="match status" value="1"/>
</dbReference>
<gene>
    <name evidence="7 9" type="primary">hemG</name>
    <name evidence="9" type="ORF">ARTV_1158</name>
</gene>
<keyword evidence="1 7" id="KW-0285">Flavoprotein</keyword>
<protein>
    <recommendedName>
        <fullName evidence="7">Protoporphyrinogen IX dehydrogenase [quinone]</fullName>
        <ecNumber evidence="7">1.3.5.3</ecNumber>
    </recommendedName>
    <alternativeName>
        <fullName evidence="7">Protoporphyrinogen IX dehydrogenase [menaquinone]</fullName>
    </alternativeName>
    <alternativeName>
        <fullName evidence="7">Protoporphyrinogen IX dehydrogenase [ubiquinone]</fullName>
    </alternativeName>
    <alternativeName>
        <fullName evidence="7">Protoporphyrinogen oxidase</fullName>
        <shortName evidence="7">PPO</shortName>
    </alternativeName>
</protein>
<comment type="function">
    <text evidence="7">Catalyzes the 6-electron oxidation of protoporphyrinogen IX to form protoporphyrin IX; under anaerobic conditions uses menaquinone as an electron acceptor, under aerobic conditions uses ubiquinone as an electron acceptor.</text>
</comment>
<evidence type="ECO:0000256" key="5">
    <source>
        <dbReference type="ARBA" id="ARBA00023136"/>
    </source>
</evidence>
<comment type="cofactor">
    <cofactor evidence="7">
        <name>FMN</name>
        <dbReference type="ChEBI" id="CHEBI:58210"/>
    </cofactor>
    <text evidence="7">Binds 1 FMN non-covalently per subunit.</text>
</comment>
<proteinExistence type="inferred from homology"/>
<dbReference type="EMBL" id="UFQR01000004">
    <property type="protein sequence ID" value="SSW95302.1"/>
    <property type="molecule type" value="Genomic_DNA"/>
</dbReference>
<keyword evidence="3 7" id="KW-0547">Nucleotide-binding</keyword>
<keyword evidence="7" id="KW-1003">Cell membrane</keyword>
<dbReference type="EC" id="1.3.5.3" evidence="7"/>
<dbReference type="GO" id="GO:0005886">
    <property type="term" value="C:plasma membrane"/>
    <property type="evidence" value="ECO:0007669"/>
    <property type="project" value="UniProtKB-SubCell"/>
</dbReference>
<sequence>MSYLLLYSGENGQTKKIILKITEYLRKEGKQCDVRYLNMDKNFNLSVYQKVLVGASIRYGHFNPAVLSFAQNHQKELNTMPSAFFGVNLTARKQGKDTPETNVYVRKFLAKIPWQPTITNVFAGALRYPQYKWLDRIMIQFIMKITGGETNTNKEVEYTDWQKVEYFAREFNALK</sequence>
<name>A0A3B0LXW0_9GAMM</name>
<dbReference type="Pfam" id="PF12724">
    <property type="entry name" value="Flavodoxin_5"/>
    <property type="match status" value="1"/>
</dbReference>
<keyword evidence="5" id="KW-0472">Membrane</keyword>
<comment type="subcellular location">
    <subcellularLocation>
        <location evidence="7">Cell membrane</location>
        <topology evidence="7">Peripheral membrane protein</topology>
    </subcellularLocation>
</comment>
<comment type="catalytic activity">
    <reaction evidence="7">
        <text>protoporphyrinogen IX + 3 a ubiquinone = protoporphyrin IX + 3 a ubiquinol</text>
        <dbReference type="Rhea" id="RHEA:63936"/>
        <dbReference type="Rhea" id="RHEA-COMP:9565"/>
        <dbReference type="Rhea" id="RHEA-COMP:9566"/>
        <dbReference type="ChEBI" id="CHEBI:16389"/>
        <dbReference type="ChEBI" id="CHEBI:17976"/>
        <dbReference type="ChEBI" id="CHEBI:57306"/>
        <dbReference type="ChEBI" id="CHEBI:57307"/>
    </reaction>
</comment>
<evidence type="ECO:0000256" key="2">
    <source>
        <dbReference type="ARBA" id="ARBA00022643"/>
    </source>
</evidence>
<dbReference type="GO" id="GO:0004729">
    <property type="term" value="F:oxygen-dependent protoporphyrinogen oxidase activity"/>
    <property type="evidence" value="ECO:0007669"/>
    <property type="project" value="InterPro"/>
</dbReference>
<dbReference type="PANTHER" id="PTHR38030">
    <property type="entry name" value="PROTOPORPHYRINOGEN IX DEHYDROGENASE [MENAQUINONE]"/>
    <property type="match status" value="1"/>
</dbReference>
<evidence type="ECO:0000256" key="4">
    <source>
        <dbReference type="ARBA" id="ARBA00023002"/>
    </source>
</evidence>
<comment type="catalytic activity">
    <reaction evidence="7">
        <text>protoporphyrinogen IX + 3 a quinone = protoporphyrin IX + 3 a quinol</text>
        <dbReference type="Rhea" id="RHEA:65032"/>
        <dbReference type="ChEBI" id="CHEBI:24646"/>
        <dbReference type="ChEBI" id="CHEBI:57306"/>
        <dbReference type="ChEBI" id="CHEBI:57307"/>
        <dbReference type="ChEBI" id="CHEBI:132124"/>
        <dbReference type="EC" id="1.3.5.3"/>
    </reaction>
</comment>
<organism evidence="9">
    <name type="scientific">Arsenophonus endosymbiont of Trialeurodes vaporariorum</name>
    <dbReference type="NCBI Taxonomy" id="235567"/>
    <lineage>
        <taxon>Bacteria</taxon>
        <taxon>Pseudomonadati</taxon>
        <taxon>Pseudomonadota</taxon>
        <taxon>Gammaproteobacteria</taxon>
        <taxon>Enterobacterales</taxon>
        <taxon>Morganellaceae</taxon>
        <taxon>Arsenophonus</taxon>
    </lineage>
</organism>
<evidence type="ECO:0000256" key="1">
    <source>
        <dbReference type="ARBA" id="ARBA00022630"/>
    </source>
</evidence>
<evidence type="ECO:0000259" key="8">
    <source>
        <dbReference type="Pfam" id="PF12724"/>
    </source>
</evidence>
<evidence type="ECO:0000256" key="3">
    <source>
        <dbReference type="ARBA" id="ARBA00022741"/>
    </source>
</evidence>
<reference evidence="9" key="1">
    <citation type="submission" date="2018-04" db="EMBL/GenBank/DDBJ databases">
        <authorList>
            <person name="Go L.Y."/>
            <person name="Mitchell J.A."/>
        </authorList>
    </citation>
    <scope>NUCLEOTIDE SEQUENCE</scope>
    <source>
        <strain evidence="9">ARTV</strain>
    </source>
</reference>
<dbReference type="InterPro" id="IPR029039">
    <property type="entry name" value="Flavoprotein-like_sf"/>
</dbReference>
<dbReference type="SUPFAM" id="SSF52218">
    <property type="entry name" value="Flavoproteins"/>
    <property type="match status" value="1"/>
</dbReference>
<dbReference type="InterPro" id="IPR052200">
    <property type="entry name" value="Protoporphyrinogen_IX_DH"/>
</dbReference>